<dbReference type="Proteomes" id="UP000320048">
    <property type="component" value="Unassembled WGS sequence"/>
</dbReference>
<feature type="transmembrane region" description="Helical" evidence="6">
    <location>
        <begin position="176"/>
        <end position="194"/>
    </location>
</feature>
<feature type="transmembrane region" description="Helical" evidence="6">
    <location>
        <begin position="206"/>
        <end position="226"/>
    </location>
</feature>
<accession>A0A537J8P2</accession>
<gene>
    <name evidence="8" type="ORF">E6H04_09730</name>
</gene>
<sequence>VLAFRQTVLVSLALAADQRVERRIWRLIGAGVLVLLIAEPVALLAQAASLGAGGGGPLDPEVVWGALDSSFGRVLAQRLGGAVLFWVLIGAARNARAGDTRTTSPALLLGLAVALVDGEAAHAIGTRPPWLGLAVNTLHEAAMGAWVGGLMGVLAVWRTSGVAGYRAPIAARAARIATLSLVLLIVSGTVMALQHLTGLRDLFATAYGRTLLTKLCVIVAVLLLAFAAARAPADRRSLWWTAEAALLLSVLTLAGLLVSLPPPV</sequence>
<comment type="caution">
    <text evidence="8">The sequence shown here is derived from an EMBL/GenBank/DDBJ whole genome shotgun (WGS) entry which is preliminary data.</text>
</comment>
<dbReference type="PANTHER" id="PTHR34820">
    <property type="entry name" value="INNER MEMBRANE PROTEIN YEBZ"/>
    <property type="match status" value="1"/>
</dbReference>
<evidence type="ECO:0000313" key="8">
    <source>
        <dbReference type="EMBL" id="TMI79875.1"/>
    </source>
</evidence>
<dbReference type="InterPro" id="IPR032694">
    <property type="entry name" value="CopC/D"/>
</dbReference>
<protein>
    <recommendedName>
        <fullName evidence="7">Copper resistance protein D domain-containing protein</fullName>
    </recommendedName>
</protein>
<feature type="domain" description="Copper resistance protein D" evidence="7">
    <location>
        <begin position="174"/>
        <end position="254"/>
    </location>
</feature>
<evidence type="ECO:0000256" key="6">
    <source>
        <dbReference type="SAM" id="Phobius"/>
    </source>
</evidence>
<organism evidence="8 9">
    <name type="scientific">Candidatus Segetimicrobium genomatis</name>
    <dbReference type="NCBI Taxonomy" id="2569760"/>
    <lineage>
        <taxon>Bacteria</taxon>
        <taxon>Bacillati</taxon>
        <taxon>Candidatus Sysuimicrobiota</taxon>
        <taxon>Candidatus Sysuimicrobiia</taxon>
        <taxon>Candidatus Sysuimicrobiales</taxon>
        <taxon>Candidatus Segetimicrobiaceae</taxon>
        <taxon>Candidatus Segetimicrobium</taxon>
    </lineage>
</organism>
<keyword evidence="3 6" id="KW-0812">Transmembrane</keyword>
<evidence type="ECO:0000256" key="5">
    <source>
        <dbReference type="ARBA" id="ARBA00023136"/>
    </source>
</evidence>
<feature type="transmembrane region" description="Helical" evidence="6">
    <location>
        <begin position="70"/>
        <end position="92"/>
    </location>
</feature>
<keyword evidence="2" id="KW-1003">Cell membrane</keyword>
<evidence type="ECO:0000256" key="3">
    <source>
        <dbReference type="ARBA" id="ARBA00022692"/>
    </source>
</evidence>
<proteinExistence type="predicted"/>
<evidence type="ECO:0000259" key="7">
    <source>
        <dbReference type="Pfam" id="PF05425"/>
    </source>
</evidence>
<evidence type="ECO:0000256" key="2">
    <source>
        <dbReference type="ARBA" id="ARBA00022475"/>
    </source>
</evidence>
<evidence type="ECO:0000313" key="9">
    <source>
        <dbReference type="Proteomes" id="UP000320048"/>
    </source>
</evidence>
<evidence type="ECO:0000256" key="1">
    <source>
        <dbReference type="ARBA" id="ARBA00004651"/>
    </source>
</evidence>
<feature type="transmembrane region" description="Helical" evidence="6">
    <location>
        <begin position="144"/>
        <end position="164"/>
    </location>
</feature>
<dbReference type="Pfam" id="PF05425">
    <property type="entry name" value="CopD"/>
    <property type="match status" value="1"/>
</dbReference>
<dbReference type="GO" id="GO:0005886">
    <property type="term" value="C:plasma membrane"/>
    <property type="evidence" value="ECO:0007669"/>
    <property type="project" value="UniProtKB-SubCell"/>
</dbReference>
<keyword evidence="4 6" id="KW-1133">Transmembrane helix</keyword>
<feature type="transmembrane region" description="Helical" evidence="6">
    <location>
        <begin position="27"/>
        <end position="50"/>
    </location>
</feature>
<dbReference type="PANTHER" id="PTHR34820:SF4">
    <property type="entry name" value="INNER MEMBRANE PROTEIN YEBZ"/>
    <property type="match status" value="1"/>
</dbReference>
<dbReference type="EMBL" id="VBAO01000253">
    <property type="protein sequence ID" value="TMI79875.1"/>
    <property type="molecule type" value="Genomic_DNA"/>
</dbReference>
<name>A0A537J8P2_9BACT</name>
<feature type="transmembrane region" description="Helical" evidence="6">
    <location>
        <begin position="238"/>
        <end position="260"/>
    </location>
</feature>
<comment type="subcellular location">
    <subcellularLocation>
        <location evidence="1">Cell membrane</location>
        <topology evidence="1">Multi-pass membrane protein</topology>
    </subcellularLocation>
</comment>
<dbReference type="AlphaFoldDB" id="A0A537J8P2"/>
<dbReference type="GO" id="GO:0006825">
    <property type="term" value="P:copper ion transport"/>
    <property type="evidence" value="ECO:0007669"/>
    <property type="project" value="InterPro"/>
</dbReference>
<feature type="non-terminal residue" evidence="8">
    <location>
        <position position="1"/>
    </location>
</feature>
<dbReference type="InterPro" id="IPR008457">
    <property type="entry name" value="Cu-R_CopD_dom"/>
</dbReference>
<keyword evidence="5 6" id="KW-0472">Membrane</keyword>
<reference evidence="8 9" key="1">
    <citation type="journal article" date="2019" name="Nat. Microbiol.">
        <title>Mediterranean grassland soil C-N compound turnover is dependent on rainfall and depth, and is mediated by genomically divergent microorganisms.</title>
        <authorList>
            <person name="Diamond S."/>
            <person name="Andeer P.F."/>
            <person name="Li Z."/>
            <person name="Crits-Christoph A."/>
            <person name="Burstein D."/>
            <person name="Anantharaman K."/>
            <person name="Lane K.R."/>
            <person name="Thomas B.C."/>
            <person name="Pan C."/>
            <person name="Northen T.R."/>
            <person name="Banfield J.F."/>
        </authorList>
    </citation>
    <scope>NUCLEOTIDE SEQUENCE [LARGE SCALE GENOMIC DNA]</scope>
    <source>
        <strain evidence="8">NP_7</strain>
    </source>
</reference>
<feature type="transmembrane region" description="Helical" evidence="6">
    <location>
        <begin position="104"/>
        <end position="124"/>
    </location>
</feature>
<evidence type="ECO:0000256" key="4">
    <source>
        <dbReference type="ARBA" id="ARBA00022989"/>
    </source>
</evidence>